<sequence length="441" mass="48396">MASLAAAGTATALNMSKSEHITLFTSLLHSGKLAPHKCNAGATQRRGFGPTEDHYPQLSREMSPYSNADPFSLQELQDMSLHELSRARDYFGGRPVYWAPSDNDNGTVEANEQNPSLQLIRSLTDPDIIAQDAITSFPSETLDQMCMEANLALPEDTLHISHTTCTIISKDTLIPLQHSNEGTTATTVLAGSIIWIIWPPTTHNLDILQAAYEAFAPECNEATLEITSELTGGIVLTQIEGEGLRIPPYCPMIGLTLHTSVLATNSTTTIADFIYMLSKARLLKAWFRTEIDGKNKQTEFNKRLLKCFGLLLNGETNPEDPELSAAFKLPMAENGPLQDLLTVWEIIKDGLAELLGPADASVLADIWADFLIDAKGRECRICGVKISNKMRLMRGHFWEKHWVREDGKKRIDSPNFDDEVDVRGVGGLEGVVATTEDGGAS</sequence>
<protein>
    <submittedName>
        <fullName evidence="1">Uncharacterized protein</fullName>
    </submittedName>
</protein>
<organism evidence="1 2">
    <name type="scientific">Plenodomus tracheiphilus IPT5</name>
    <dbReference type="NCBI Taxonomy" id="1408161"/>
    <lineage>
        <taxon>Eukaryota</taxon>
        <taxon>Fungi</taxon>
        <taxon>Dikarya</taxon>
        <taxon>Ascomycota</taxon>
        <taxon>Pezizomycotina</taxon>
        <taxon>Dothideomycetes</taxon>
        <taxon>Pleosporomycetidae</taxon>
        <taxon>Pleosporales</taxon>
        <taxon>Pleosporineae</taxon>
        <taxon>Leptosphaeriaceae</taxon>
        <taxon>Plenodomus</taxon>
    </lineage>
</organism>
<evidence type="ECO:0000313" key="1">
    <source>
        <dbReference type="EMBL" id="KAF2847185.1"/>
    </source>
</evidence>
<reference evidence="1" key="1">
    <citation type="submission" date="2020-01" db="EMBL/GenBank/DDBJ databases">
        <authorList>
            <consortium name="DOE Joint Genome Institute"/>
            <person name="Haridas S."/>
            <person name="Albert R."/>
            <person name="Binder M."/>
            <person name="Bloem J."/>
            <person name="Labutti K."/>
            <person name="Salamov A."/>
            <person name="Andreopoulos B."/>
            <person name="Baker S.E."/>
            <person name="Barry K."/>
            <person name="Bills G."/>
            <person name="Bluhm B.H."/>
            <person name="Cannon C."/>
            <person name="Castanera R."/>
            <person name="Culley D.E."/>
            <person name="Daum C."/>
            <person name="Ezra D."/>
            <person name="Gonzalez J.B."/>
            <person name="Henrissat B."/>
            <person name="Kuo A."/>
            <person name="Liang C."/>
            <person name="Lipzen A."/>
            <person name="Lutzoni F."/>
            <person name="Magnuson J."/>
            <person name="Mondo S."/>
            <person name="Nolan M."/>
            <person name="Ohm R."/>
            <person name="Pangilinan J."/>
            <person name="Park H.-J."/>
            <person name="Ramirez L."/>
            <person name="Alfaro M."/>
            <person name="Sun H."/>
            <person name="Tritt A."/>
            <person name="Yoshinaga Y."/>
            <person name="Zwiers L.-H."/>
            <person name="Turgeon B.G."/>
            <person name="Goodwin S.B."/>
            <person name="Spatafora J.W."/>
            <person name="Crous P.W."/>
            <person name="Grigoriev I.V."/>
        </authorList>
    </citation>
    <scope>NUCLEOTIDE SEQUENCE</scope>
    <source>
        <strain evidence="1">IPT5</strain>
    </source>
</reference>
<accession>A0A6A7AYG6</accession>
<dbReference type="AlphaFoldDB" id="A0A6A7AYG6"/>
<evidence type="ECO:0000313" key="2">
    <source>
        <dbReference type="Proteomes" id="UP000799423"/>
    </source>
</evidence>
<proteinExistence type="predicted"/>
<dbReference type="OrthoDB" id="3790934at2759"/>
<keyword evidence="2" id="KW-1185">Reference proteome</keyword>
<name>A0A6A7AYG6_9PLEO</name>
<gene>
    <name evidence="1" type="ORF">T440DRAFT_540084</name>
</gene>
<dbReference type="Proteomes" id="UP000799423">
    <property type="component" value="Unassembled WGS sequence"/>
</dbReference>
<dbReference type="EMBL" id="MU006328">
    <property type="protein sequence ID" value="KAF2847185.1"/>
    <property type="molecule type" value="Genomic_DNA"/>
</dbReference>